<protein>
    <recommendedName>
        <fullName evidence="2">Rad50/SbcC-type AAA domain-containing protein</fullName>
    </recommendedName>
</protein>
<name>A0A381ZI11_9ZZZZ</name>
<dbReference type="InterPro" id="IPR038729">
    <property type="entry name" value="Rad50/SbcC_AAA"/>
</dbReference>
<reference evidence="3" key="1">
    <citation type="submission" date="2018-05" db="EMBL/GenBank/DDBJ databases">
        <authorList>
            <person name="Lanie J.A."/>
            <person name="Ng W.-L."/>
            <person name="Kazmierczak K.M."/>
            <person name="Andrzejewski T.M."/>
            <person name="Davidsen T.M."/>
            <person name="Wayne K.J."/>
            <person name="Tettelin H."/>
            <person name="Glass J.I."/>
            <person name="Rusch D."/>
            <person name="Podicherti R."/>
            <person name="Tsui H.-C.T."/>
            <person name="Winkler M.E."/>
        </authorList>
    </citation>
    <scope>NUCLEOTIDE SEQUENCE</scope>
</reference>
<dbReference type="GO" id="GO:0006302">
    <property type="term" value="P:double-strand break repair"/>
    <property type="evidence" value="ECO:0007669"/>
    <property type="project" value="InterPro"/>
</dbReference>
<dbReference type="EMBL" id="UINC01021244">
    <property type="protein sequence ID" value="SVA88377.1"/>
    <property type="molecule type" value="Genomic_DNA"/>
</dbReference>
<dbReference type="InterPro" id="IPR027417">
    <property type="entry name" value="P-loop_NTPase"/>
</dbReference>
<dbReference type="InterPro" id="IPR017599">
    <property type="entry name" value="DNA_S_DndD"/>
</dbReference>
<evidence type="ECO:0000259" key="2">
    <source>
        <dbReference type="Pfam" id="PF13476"/>
    </source>
</evidence>
<dbReference type="AlphaFoldDB" id="A0A381ZI11"/>
<dbReference type="NCBIfam" id="TIGR03185">
    <property type="entry name" value="DNA_S_dndD"/>
    <property type="match status" value="1"/>
</dbReference>
<dbReference type="SUPFAM" id="SSF52540">
    <property type="entry name" value="P-loop containing nucleoside triphosphate hydrolases"/>
    <property type="match status" value="1"/>
</dbReference>
<feature type="coiled-coil region" evidence="1">
    <location>
        <begin position="200"/>
        <end position="255"/>
    </location>
</feature>
<organism evidence="3">
    <name type="scientific">marine metagenome</name>
    <dbReference type="NCBI Taxonomy" id="408172"/>
    <lineage>
        <taxon>unclassified sequences</taxon>
        <taxon>metagenomes</taxon>
        <taxon>ecological metagenomes</taxon>
    </lineage>
</organism>
<feature type="domain" description="Rad50/SbcC-type AAA" evidence="2">
    <location>
        <begin position="5"/>
        <end position="256"/>
    </location>
</feature>
<dbReference type="Pfam" id="PF13476">
    <property type="entry name" value="AAA_23"/>
    <property type="match status" value="1"/>
</dbReference>
<keyword evidence="1" id="KW-0175">Coiled coil</keyword>
<accession>A0A381ZI11</accession>
<sequence length="671" mass="77656">MLFSKIILENYGVYKDRQIFDFTSSSEKPIILCGGTNGAGKTTLFNSIMLCLYGQDSFEKRTTKKDYEEFLKRKIHRYLGSKTVADFAAITIEFEYYHQGKVENYSVSRLWKNDDGKIIENFSIKKNGEKLDSIDESQWHQFIRELLPRGVARLFFFDGEKIVKIAKEGNEDIEIKSSFDMLLGLDLVEQLKSDLEINLMRNMKGGAKEIQEKKDELDTELGQLEKNISDLMIKRERKTVELDEIQKTVDEYEEKISRLGGGYATQRHELQNKESVLKEKTVNIEENIREICLDALPFSMIPKQLEELVEQINQDQEITKNQFEKQSLEKNLSQVSKEINEDEFWNDFKADSNLKKEISSKIEELFQEKISSKSSEIQNPIIDLSPNDTVKILDTIKNIDTVLLSKLENHTIEYNKITEELQKIETALNNAPNDDEIGPLIAKLNSEHEKIGVIKTEFDHLDQKIHEQTSLIGLKKSALRQIVDEKYKQKASETNLQVTRDVQNVLDLYSSKLREKKLQLLEQYLIEAIQVLIHKEDFVEKVAIDKKTFAMTLYRKNNQEMLKDELSEGEKQMFATAVLWALAKTSGRPLPFMIDTPLARLDVEHRGKLIETFFPSASHQVVIFSTDAEIDEKYYAQLKPFISKSYLMKYDSGSGSAKVEEGFFWEQKVTN</sequence>
<dbReference type="PANTHER" id="PTHR32114">
    <property type="entry name" value="ABC TRANSPORTER ABCH.3"/>
    <property type="match status" value="1"/>
</dbReference>
<evidence type="ECO:0000256" key="1">
    <source>
        <dbReference type="SAM" id="Coils"/>
    </source>
</evidence>
<dbReference type="GO" id="GO:0016887">
    <property type="term" value="F:ATP hydrolysis activity"/>
    <property type="evidence" value="ECO:0007669"/>
    <property type="project" value="InterPro"/>
</dbReference>
<evidence type="ECO:0000313" key="3">
    <source>
        <dbReference type="EMBL" id="SVA88377.1"/>
    </source>
</evidence>
<dbReference type="Gene3D" id="3.40.50.300">
    <property type="entry name" value="P-loop containing nucleotide triphosphate hydrolases"/>
    <property type="match status" value="2"/>
</dbReference>
<dbReference type="PANTHER" id="PTHR32114:SF2">
    <property type="entry name" value="ABC TRANSPORTER ABCH.3"/>
    <property type="match status" value="1"/>
</dbReference>
<gene>
    <name evidence="3" type="ORF">METZ01_LOCUS141231</name>
</gene>
<proteinExistence type="predicted"/>